<feature type="transmembrane region" description="Helical" evidence="5">
    <location>
        <begin position="110"/>
        <end position="130"/>
    </location>
</feature>
<dbReference type="OrthoDB" id="9806785at2"/>
<dbReference type="EMBL" id="QGDO01000002">
    <property type="protein sequence ID" value="PWJ42537.1"/>
    <property type="molecule type" value="Genomic_DNA"/>
</dbReference>
<reference evidence="6 7" key="1">
    <citation type="submission" date="2018-03" db="EMBL/GenBank/DDBJ databases">
        <title>Genomic Encyclopedia of Archaeal and Bacterial Type Strains, Phase II (KMG-II): from individual species to whole genera.</title>
        <authorList>
            <person name="Goeker M."/>
        </authorList>
    </citation>
    <scope>NUCLEOTIDE SEQUENCE [LARGE SCALE GENOMIC DNA]</scope>
    <source>
        <strain evidence="6 7">DSM 28229</strain>
    </source>
</reference>
<feature type="transmembrane region" description="Helical" evidence="5">
    <location>
        <begin position="79"/>
        <end position="98"/>
    </location>
</feature>
<evidence type="ECO:0000313" key="7">
    <source>
        <dbReference type="Proteomes" id="UP000245535"/>
    </source>
</evidence>
<evidence type="ECO:0000256" key="4">
    <source>
        <dbReference type="ARBA" id="ARBA00023136"/>
    </source>
</evidence>
<proteinExistence type="predicted"/>
<feature type="transmembrane region" description="Helical" evidence="5">
    <location>
        <begin position="52"/>
        <end position="73"/>
    </location>
</feature>
<comment type="subcellular location">
    <subcellularLocation>
        <location evidence="1">Membrane</location>
        <topology evidence="1">Multi-pass membrane protein</topology>
    </subcellularLocation>
</comment>
<dbReference type="GO" id="GO:0016020">
    <property type="term" value="C:membrane"/>
    <property type="evidence" value="ECO:0007669"/>
    <property type="project" value="UniProtKB-SubCell"/>
</dbReference>
<evidence type="ECO:0000256" key="5">
    <source>
        <dbReference type="SAM" id="Phobius"/>
    </source>
</evidence>
<dbReference type="InterPro" id="IPR004710">
    <property type="entry name" value="Bilac:Na_transpt"/>
</dbReference>
<protein>
    <submittedName>
        <fullName evidence="6">BASS family bile acid:Na+ symporter</fullName>
    </submittedName>
</protein>
<evidence type="ECO:0000256" key="1">
    <source>
        <dbReference type="ARBA" id="ARBA00004141"/>
    </source>
</evidence>
<evidence type="ECO:0000313" key="6">
    <source>
        <dbReference type="EMBL" id="PWJ42537.1"/>
    </source>
</evidence>
<feature type="transmembrane region" description="Helical" evidence="5">
    <location>
        <begin position="194"/>
        <end position="211"/>
    </location>
</feature>
<gene>
    <name evidence="6" type="ORF">BC781_10280</name>
</gene>
<name>A0A315ZYT8_SEDFL</name>
<keyword evidence="2 5" id="KW-0812">Transmembrane</keyword>
<dbReference type="InterPro" id="IPR002657">
    <property type="entry name" value="BilAc:Na_symport/Acr3"/>
</dbReference>
<feature type="transmembrane region" description="Helical" evidence="5">
    <location>
        <begin position="162"/>
        <end position="182"/>
    </location>
</feature>
<dbReference type="Proteomes" id="UP000245535">
    <property type="component" value="Unassembled WGS sequence"/>
</dbReference>
<dbReference type="RefSeq" id="WP_109616678.1">
    <property type="nucleotide sequence ID" value="NZ_QGDO01000002.1"/>
</dbReference>
<dbReference type="InterPro" id="IPR038770">
    <property type="entry name" value="Na+/solute_symporter_sf"/>
</dbReference>
<dbReference type="AlphaFoldDB" id="A0A315ZYT8"/>
<accession>A0A315ZYT8</accession>
<dbReference type="PANTHER" id="PTHR10361">
    <property type="entry name" value="SODIUM-BILE ACID COTRANSPORTER"/>
    <property type="match status" value="1"/>
</dbReference>
<feature type="transmembrane region" description="Helical" evidence="5">
    <location>
        <begin position="291"/>
        <end position="310"/>
    </location>
</feature>
<comment type="caution">
    <text evidence="6">The sequence shown here is derived from an EMBL/GenBank/DDBJ whole genome shotgun (WGS) entry which is preliminary data.</text>
</comment>
<evidence type="ECO:0000256" key="3">
    <source>
        <dbReference type="ARBA" id="ARBA00022989"/>
    </source>
</evidence>
<feature type="transmembrane region" description="Helical" evidence="5">
    <location>
        <begin position="223"/>
        <end position="247"/>
    </location>
</feature>
<keyword evidence="7" id="KW-1185">Reference proteome</keyword>
<keyword evidence="4 5" id="KW-0472">Membrane</keyword>
<keyword evidence="3 5" id="KW-1133">Transmembrane helix</keyword>
<feature type="transmembrane region" description="Helical" evidence="5">
    <location>
        <begin position="259"/>
        <end position="279"/>
    </location>
</feature>
<dbReference type="Gene3D" id="1.20.1530.20">
    <property type="match status" value="1"/>
</dbReference>
<feature type="transmembrane region" description="Helical" evidence="5">
    <location>
        <begin position="20"/>
        <end position="40"/>
    </location>
</feature>
<sequence>MLEALKALDFIRLNFSQDTLFILNIALAFIMFGVALEIKTEHFKELSKRPKSVLTGILSQFILLPSLTFLITIALHEYITPSIALGMILVASCPGGNISNFMSNMAKGNVALSVSLTAFATFTATVFTPFNFAFWGKLYIQFIQSQDANTLLRPLEISTFDVFQTVAIILGIPLVLGMFISYKYPKLTQKIIKPIKQLSVVIFAVIVLIAFKNNYQHFLDHIHYVFLLVLLHNLVALFSGFSVSTLFKVPRHDRRTITIETGIQNSGLGLVLLFNPNIFPADLPLGGMATITAWWGIWHIISGLTIAWFWSNNQKLQSLITAK</sequence>
<organism evidence="6 7">
    <name type="scientific">Sediminitomix flava</name>
    <dbReference type="NCBI Taxonomy" id="379075"/>
    <lineage>
        <taxon>Bacteria</taxon>
        <taxon>Pseudomonadati</taxon>
        <taxon>Bacteroidota</taxon>
        <taxon>Cytophagia</taxon>
        <taxon>Cytophagales</taxon>
        <taxon>Flammeovirgaceae</taxon>
        <taxon>Sediminitomix</taxon>
    </lineage>
</organism>
<dbReference type="Pfam" id="PF01758">
    <property type="entry name" value="SBF"/>
    <property type="match status" value="1"/>
</dbReference>
<evidence type="ECO:0000256" key="2">
    <source>
        <dbReference type="ARBA" id="ARBA00022692"/>
    </source>
</evidence>
<dbReference type="PANTHER" id="PTHR10361:SF28">
    <property type="entry name" value="P3 PROTEIN-RELATED"/>
    <property type="match status" value="1"/>
</dbReference>